<evidence type="ECO:0000313" key="10">
    <source>
        <dbReference type="Proteomes" id="UP000306753"/>
    </source>
</evidence>
<sequence length="423" mass="46392">MKKTTWFKTTLALAIGALSGQALAAGFALNEQSISSMGTSFAGRSSSADDATTLFGNPAGMSRLKREEVSFGMAAIHAKTDIKNTSGLPGNGSNDGDMVPFTAVPMGYYVRPIDDKWALGVGVYVPFGMITDYEGGFEGRYFGDYSEVRVITVQPTVSYRFNEQLSVGFGPTINRIDGELQSATLNQTTPGLNDGRVKVKGDDTALGFNLGVLYEFTPHTRMGVTYHSKVEYKLEGDTRITGVGFGQLSGTKYDASLDVTTPESVDISLTHELNDDWTLYAGAMWTRWSRFEAIVIENEGMSAALPSSLHTIIEEQDWHDTWSYAVGAAYKLNREWTLRTGLAFDQSPTNNVHRSPRIPSGDRTAVSFGLAWNPTDDVTVDLAYSYLWEEDTKVRRESPTRGVYNATYENSAHGFGAALSYRF</sequence>
<dbReference type="AlphaFoldDB" id="A0A5R9QCX8"/>
<comment type="caution">
    <text evidence="9">The sequence shown here is derived from an EMBL/GenBank/DDBJ whole genome shotgun (WGS) entry which is preliminary data.</text>
</comment>
<evidence type="ECO:0000256" key="7">
    <source>
        <dbReference type="ARBA" id="ARBA00023237"/>
    </source>
</evidence>
<proteinExistence type="inferred from homology"/>
<evidence type="ECO:0000256" key="8">
    <source>
        <dbReference type="SAM" id="SignalP"/>
    </source>
</evidence>
<protein>
    <submittedName>
        <fullName evidence="9">Transporter</fullName>
    </submittedName>
</protein>
<dbReference type="Pfam" id="PF03349">
    <property type="entry name" value="Toluene_X"/>
    <property type="match status" value="1"/>
</dbReference>
<dbReference type="PANTHER" id="PTHR35093">
    <property type="entry name" value="OUTER MEMBRANE PROTEIN NMB0088-RELATED"/>
    <property type="match status" value="1"/>
</dbReference>
<comment type="similarity">
    <text evidence="2">Belongs to the OmpP1/FadL family.</text>
</comment>
<name>A0A5R9QCX8_9GAMM</name>
<dbReference type="SUPFAM" id="SSF56935">
    <property type="entry name" value="Porins"/>
    <property type="match status" value="1"/>
</dbReference>
<feature type="chain" id="PRO_5024449179" evidence="8">
    <location>
        <begin position="25"/>
        <end position="423"/>
    </location>
</feature>
<dbReference type="Proteomes" id="UP000306753">
    <property type="component" value="Unassembled WGS sequence"/>
</dbReference>
<dbReference type="InterPro" id="IPR005017">
    <property type="entry name" value="OMPP1/FadL/TodX"/>
</dbReference>
<evidence type="ECO:0000256" key="5">
    <source>
        <dbReference type="ARBA" id="ARBA00022729"/>
    </source>
</evidence>
<evidence type="ECO:0000256" key="1">
    <source>
        <dbReference type="ARBA" id="ARBA00004571"/>
    </source>
</evidence>
<keyword evidence="5 8" id="KW-0732">Signal</keyword>
<keyword evidence="4" id="KW-0812">Transmembrane</keyword>
<evidence type="ECO:0000256" key="6">
    <source>
        <dbReference type="ARBA" id="ARBA00023136"/>
    </source>
</evidence>
<dbReference type="OrthoDB" id="19849at2"/>
<organism evidence="9 10">
    <name type="scientific">Stutzerimonas nosocomialis</name>
    <dbReference type="NCBI Taxonomy" id="1056496"/>
    <lineage>
        <taxon>Bacteria</taxon>
        <taxon>Pseudomonadati</taxon>
        <taxon>Pseudomonadota</taxon>
        <taxon>Gammaproteobacteria</taxon>
        <taxon>Pseudomonadales</taxon>
        <taxon>Pseudomonadaceae</taxon>
        <taxon>Stutzerimonas</taxon>
    </lineage>
</organism>
<dbReference type="PANTHER" id="PTHR35093:SF8">
    <property type="entry name" value="OUTER MEMBRANE PROTEIN NMB0088-RELATED"/>
    <property type="match status" value="1"/>
</dbReference>
<evidence type="ECO:0000256" key="2">
    <source>
        <dbReference type="ARBA" id="ARBA00008163"/>
    </source>
</evidence>
<evidence type="ECO:0000256" key="4">
    <source>
        <dbReference type="ARBA" id="ARBA00022692"/>
    </source>
</evidence>
<keyword evidence="10" id="KW-1185">Reference proteome</keyword>
<dbReference type="RefSeq" id="WP_138407109.1">
    <property type="nucleotide sequence ID" value="NZ_QLAE01000005.1"/>
</dbReference>
<keyword evidence="7" id="KW-0998">Cell outer membrane</keyword>
<evidence type="ECO:0000313" key="9">
    <source>
        <dbReference type="EMBL" id="TLX62986.1"/>
    </source>
</evidence>
<dbReference type="GO" id="GO:0015483">
    <property type="term" value="F:long-chain fatty acid transporting porin activity"/>
    <property type="evidence" value="ECO:0007669"/>
    <property type="project" value="TreeGrafter"/>
</dbReference>
<reference evidence="9 10" key="1">
    <citation type="journal article" date="2017" name="Eur. J. Clin. Microbiol. Infect. Dis.">
        <title>Uncommonly isolated clinical Pseudomonas: identification and phylogenetic assignation.</title>
        <authorList>
            <person name="Mulet M."/>
            <person name="Gomila M."/>
            <person name="Ramirez A."/>
            <person name="Cardew S."/>
            <person name="Moore E.R."/>
            <person name="Lalucat J."/>
            <person name="Garcia-Valdes E."/>
        </authorList>
    </citation>
    <scope>NUCLEOTIDE SEQUENCE [LARGE SCALE GENOMIC DNA]</scope>
    <source>
        <strain evidence="9 10">SD129</strain>
    </source>
</reference>
<comment type="subcellular location">
    <subcellularLocation>
        <location evidence="1">Cell outer membrane</location>
        <topology evidence="1">Multi-pass membrane protein</topology>
    </subcellularLocation>
</comment>
<feature type="signal peptide" evidence="8">
    <location>
        <begin position="1"/>
        <end position="24"/>
    </location>
</feature>
<keyword evidence="6" id="KW-0472">Membrane</keyword>
<gene>
    <name evidence="9" type="ORF">DN820_13260</name>
</gene>
<keyword evidence="3" id="KW-1134">Transmembrane beta strand</keyword>
<evidence type="ECO:0000256" key="3">
    <source>
        <dbReference type="ARBA" id="ARBA00022452"/>
    </source>
</evidence>
<dbReference type="Gene3D" id="2.40.160.60">
    <property type="entry name" value="Outer membrane protein transport protein (OMPP1/FadL/TodX)"/>
    <property type="match status" value="1"/>
</dbReference>
<dbReference type="EMBL" id="QLAG01000015">
    <property type="protein sequence ID" value="TLX62986.1"/>
    <property type="molecule type" value="Genomic_DNA"/>
</dbReference>
<dbReference type="GO" id="GO:0009279">
    <property type="term" value="C:cell outer membrane"/>
    <property type="evidence" value="ECO:0007669"/>
    <property type="project" value="UniProtKB-SubCell"/>
</dbReference>
<accession>A0A5R9QCX8</accession>